<comment type="similarity">
    <text evidence="1 4">Belongs to the inositol phosphokinase (IPK) family.</text>
</comment>
<proteinExistence type="inferred from homology"/>
<keyword evidence="2 4" id="KW-0808">Transferase</keyword>
<dbReference type="AlphaFoldDB" id="A0A113SYC2"/>
<evidence type="ECO:0000256" key="2">
    <source>
        <dbReference type="ARBA" id="ARBA00022679"/>
    </source>
</evidence>
<evidence type="ECO:0000313" key="6">
    <source>
        <dbReference type="EMBL" id="CXJ14155.1"/>
    </source>
</evidence>
<evidence type="ECO:0000256" key="3">
    <source>
        <dbReference type="ARBA" id="ARBA00022777"/>
    </source>
</evidence>
<dbReference type="GO" id="GO:0000828">
    <property type="term" value="F:inositol hexakisphosphate kinase activity"/>
    <property type="evidence" value="ECO:0007669"/>
    <property type="project" value="TreeGrafter"/>
</dbReference>
<evidence type="ECO:0000256" key="1">
    <source>
        <dbReference type="ARBA" id="ARBA00007374"/>
    </source>
</evidence>
<evidence type="ECO:0000313" key="7">
    <source>
        <dbReference type="EMBL" id="SCO62514.1"/>
    </source>
</evidence>
<reference evidence="6 8" key="1">
    <citation type="submission" date="2016-02" db="EMBL/GenBank/DDBJ databases">
        <authorList>
            <consortium name="Pathogen Informatics"/>
        </authorList>
    </citation>
    <scope>NUCLEOTIDE SEQUENCE [LARGE SCALE GENOMIC DNA]</scope>
    <source>
        <strain evidence="6 8">K173</strain>
        <strain evidence="7 9">SP11 RLL</strain>
    </source>
</reference>
<dbReference type="VEuPathDB" id="PlasmoDB:PBANKA_1414600"/>
<feature type="coiled-coil region" evidence="5">
    <location>
        <begin position="429"/>
        <end position="459"/>
    </location>
</feature>
<sequence>MEEYRHQVGGHCKLIKPKDSSKVYKPLIENEYIFYEKLKNFHSSSAESSPLQILKKFIPKFYGVVDIAVDSFSDLSSETLRKNSKMVEKSQKKNNMKYIRVNRNEKKKDYICPNANCGYTETEARCNDESICVNLKEEIHNIKSGEINDSNKCENEHIYINSYKKSNEYNSENDGDIANLKNEKKWIPHIILEDLVNGFKRPCVLDIKMGKRQRKIGASLEKKKRQVEKSFKTTSHSLGFRLCGCQHYNKLQDTLFYKDKYWGRSLSKENIPWAIRNWFWNGSLLYDELIPILLEKLHVFFNCIVELRHYRFWSSSLLWVFDGGLSDKKERSNSLDVRMIDFANTIYLQDNPSVDEEYIFGLRNLIYFIQILYNCIHNIYFLPYEINASFYSENYELTKKDNCIQPFYHNIVKGRIKSDIADQIKETKKKKKKIKIKKLKQKKKQIESMNIEFLKQKQNFENGNYGKLQNDTLLEDVSNVQKVNKYKDVCKTEKSEVDDNINQPNNLSNHKIKCSYFINNDKYSFLEGVLNRNSSKYVMNKNSYNTSNSAVYSASYISNNDRGKRDDKYQKLDDYQFIRILGNNENKKINKEKTNIEINIKSILNDNHIDTFDWKENKIIDVDAKNKEIIKILNTKINNYNENIKKEIIFDKLNEDKENQLKNDPKYTNNEQSKIESDSKVQIKRNINKFNLLQKSEHIDNPYNYEEVKSKKENNENNINRVMIQCLNDNKIYSKNLTVKKSCSKLSNLSIYENSKEKNINTLDFAYLSSLAKIPKICNTKVALKNINCISDSFLLFKKSLNLNSLKKIVKKKKFQMCEKSDSCTDVFISIKKDKKKKIYYEKKINMHILRKYNEFCDIKRFSKSKNQMNYLRSNNMPNSRHTSIYKKNKIYNKFYKINKNKKMYYSHYINKPLEEFNVYSEYKNTNIFFIDDAILNHSKKQNIFFNKHIEYELKRKNLIIPLTETNENYKYIRRSLSEPNIYKFTRFAYTSNNFNTTEIHYSNLIKNKLKKLIKVPIYGHIYGFISSSTNVDYFSNCSISE</sequence>
<evidence type="ECO:0000313" key="9">
    <source>
        <dbReference type="Proteomes" id="UP000219974"/>
    </source>
</evidence>
<dbReference type="Proteomes" id="UP000219974">
    <property type="component" value="Chromosome 14"/>
</dbReference>
<dbReference type="PANTHER" id="PTHR12400">
    <property type="entry name" value="INOSITOL POLYPHOSPHATE KINASE"/>
    <property type="match status" value="1"/>
</dbReference>
<dbReference type="GO" id="GO:0005737">
    <property type="term" value="C:cytoplasm"/>
    <property type="evidence" value="ECO:0007669"/>
    <property type="project" value="TreeGrafter"/>
</dbReference>
<dbReference type="InterPro" id="IPR038286">
    <property type="entry name" value="IPK_sf"/>
</dbReference>
<dbReference type="GO" id="GO:0046854">
    <property type="term" value="P:phosphatidylinositol phosphate biosynthetic process"/>
    <property type="evidence" value="ECO:0007669"/>
    <property type="project" value="TreeGrafter"/>
</dbReference>
<dbReference type="InterPro" id="IPR005522">
    <property type="entry name" value="IPK"/>
</dbReference>
<dbReference type="Gene3D" id="3.30.470.160">
    <property type="entry name" value="Inositol polyphosphate kinase"/>
    <property type="match status" value="1"/>
</dbReference>
<gene>
    <name evidence="6" type="primary">IPK2</name>
    <name evidence="6" type="ORF">PBK173_000441700</name>
    <name evidence="7" type="ORF">PBSP11RLL_000430700</name>
</gene>
<dbReference type="SUPFAM" id="SSF56104">
    <property type="entry name" value="SAICAR synthase-like"/>
    <property type="match status" value="1"/>
</dbReference>
<keyword evidence="5" id="KW-0175">Coiled coil</keyword>
<keyword evidence="3 4" id="KW-0418">Kinase</keyword>
<accession>A0A113SYC2</accession>
<dbReference type="EC" id="2.7.-.-" evidence="4"/>
<evidence type="ECO:0000256" key="5">
    <source>
        <dbReference type="SAM" id="Coils"/>
    </source>
</evidence>
<dbReference type="GO" id="GO:0005634">
    <property type="term" value="C:nucleus"/>
    <property type="evidence" value="ECO:0007669"/>
    <property type="project" value="TreeGrafter"/>
</dbReference>
<organism evidence="6 8">
    <name type="scientific">Plasmodium berghei</name>
    <dbReference type="NCBI Taxonomy" id="5821"/>
    <lineage>
        <taxon>Eukaryota</taxon>
        <taxon>Sar</taxon>
        <taxon>Alveolata</taxon>
        <taxon>Apicomplexa</taxon>
        <taxon>Aconoidasida</taxon>
        <taxon>Haemosporida</taxon>
        <taxon>Plasmodiidae</taxon>
        <taxon>Plasmodium</taxon>
        <taxon>Plasmodium (Vinckeia)</taxon>
    </lineage>
</organism>
<dbReference type="EMBL" id="LT608278">
    <property type="protein sequence ID" value="SCO62514.1"/>
    <property type="molecule type" value="Genomic_DNA"/>
</dbReference>
<dbReference type="GO" id="GO:0032958">
    <property type="term" value="P:inositol phosphate biosynthetic process"/>
    <property type="evidence" value="ECO:0007669"/>
    <property type="project" value="InterPro"/>
</dbReference>
<evidence type="ECO:0000313" key="8">
    <source>
        <dbReference type="Proteomes" id="UP000069549"/>
    </source>
</evidence>
<dbReference type="Pfam" id="PF03770">
    <property type="entry name" value="IPK"/>
    <property type="match status" value="1"/>
</dbReference>
<evidence type="ECO:0000256" key="4">
    <source>
        <dbReference type="RuleBase" id="RU363090"/>
    </source>
</evidence>
<dbReference type="EMBL" id="LT160034">
    <property type="protein sequence ID" value="CXJ14155.1"/>
    <property type="molecule type" value="Genomic_DNA"/>
</dbReference>
<protein>
    <recommendedName>
        <fullName evidence="4">Kinase</fullName>
        <ecNumber evidence="4">2.7.-.-</ecNumber>
    </recommendedName>
</protein>
<name>A0A113SYC2_PLABE</name>
<dbReference type="Proteomes" id="UP000069549">
    <property type="component" value="Chromosome 14"/>
</dbReference>
<dbReference type="PANTHER" id="PTHR12400:SF21">
    <property type="entry name" value="KINASE"/>
    <property type="match status" value="1"/>
</dbReference>